<dbReference type="GO" id="GO:0000390">
    <property type="term" value="P:spliceosomal complex disassembly"/>
    <property type="evidence" value="ECO:0007669"/>
    <property type="project" value="TreeGrafter"/>
</dbReference>
<keyword evidence="3" id="KW-0963">Cytoplasm</keyword>
<dbReference type="GO" id="GO:0003723">
    <property type="term" value="F:RNA binding"/>
    <property type="evidence" value="ECO:0007669"/>
    <property type="project" value="UniProtKB-KW"/>
</dbReference>
<dbReference type="PANTHER" id="PTHR44313">
    <property type="entry name" value="DNAJ HOMOLOG SUBFAMILY C MEMBER 17"/>
    <property type="match status" value="1"/>
</dbReference>
<evidence type="ECO:0000256" key="5">
    <source>
        <dbReference type="ARBA" id="ARBA00023186"/>
    </source>
</evidence>
<dbReference type="InterPro" id="IPR001623">
    <property type="entry name" value="DnaJ_domain"/>
</dbReference>
<dbReference type="CDD" id="cd06257">
    <property type="entry name" value="DnaJ"/>
    <property type="match status" value="1"/>
</dbReference>
<dbReference type="Proteomes" id="UP001187531">
    <property type="component" value="Unassembled WGS sequence"/>
</dbReference>
<dbReference type="InterPro" id="IPR000504">
    <property type="entry name" value="RRM_dom"/>
</dbReference>
<keyword evidence="10" id="KW-1185">Reference proteome</keyword>
<dbReference type="PANTHER" id="PTHR44313:SF1">
    <property type="entry name" value="DNAJ HOMOLOG SUBFAMILY C MEMBER 17"/>
    <property type="match status" value="1"/>
</dbReference>
<gene>
    <name evidence="9" type="ORF">QYM36_012209</name>
</gene>
<dbReference type="Gene3D" id="1.10.287.110">
    <property type="entry name" value="DnaJ domain"/>
    <property type="match status" value="1"/>
</dbReference>
<dbReference type="PRINTS" id="PR00625">
    <property type="entry name" value="JDOMAIN"/>
</dbReference>
<keyword evidence="6" id="KW-0539">Nucleus</keyword>
<dbReference type="AlphaFoldDB" id="A0AA88HGL6"/>
<dbReference type="InterPro" id="IPR012677">
    <property type="entry name" value="Nucleotide-bd_a/b_plait_sf"/>
</dbReference>
<keyword evidence="4" id="KW-0694">RNA-binding</keyword>
<dbReference type="Gene3D" id="3.30.70.330">
    <property type="match status" value="1"/>
</dbReference>
<evidence type="ECO:0000256" key="7">
    <source>
        <dbReference type="SAM" id="Coils"/>
    </source>
</evidence>
<evidence type="ECO:0000256" key="2">
    <source>
        <dbReference type="ARBA" id="ARBA00004496"/>
    </source>
</evidence>
<evidence type="ECO:0000313" key="9">
    <source>
        <dbReference type="EMBL" id="KAK2710963.1"/>
    </source>
</evidence>
<dbReference type="InterPro" id="IPR036869">
    <property type="entry name" value="J_dom_sf"/>
</dbReference>
<evidence type="ECO:0000256" key="3">
    <source>
        <dbReference type="ARBA" id="ARBA00022490"/>
    </source>
</evidence>
<proteinExistence type="predicted"/>
<feature type="coiled-coil region" evidence="7">
    <location>
        <begin position="79"/>
        <end position="157"/>
    </location>
</feature>
<dbReference type="Pfam" id="PF00226">
    <property type="entry name" value="DnaJ"/>
    <property type="match status" value="1"/>
</dbReference>
<dbReference type="GO" id="GO:0005681">
    <property type="term" value="C:spliceosomal complex"/>
    <property type="evidence" value="ECO:0007669"/>
    <property type="project" value="TreeGrafter"/>
</dbReference>
<evidence type="ECO:0000256" key="4">
    <source>
        <dbReference type="ARBA" id="ARBA00022884"/>
    </source>
</evidence>
<protein>
    <recommendedName>
        <fullName evidence="8">J domain-containing protein</fullName>
    </recommendedName>
</protein>
<evidence type="ECO:0000256" key="6">
    <source>
        <dbReference type="ARBA" id="ARBA00023242"/>
    </source>
</evidence>
<dbReference type="SUPFAM" id="SSF54928">
    <property type="entry name" value="RNA-binding domain, RBD"/>
    <property type="match status" value="1"/>
</dbReference>
<evidence type="ECO:0000313" key="10">
    <source>
        <dbReference type="Proteomes" id="UP001187531"/>
    </source>
</evidence>
<dbReference type="InterPro" id="IPR035979">
    <property type="entry name" value="RBD_domain_sf"/>
</dbReference>
<dbReference type="PROSITE" id="PS50076">
    <property type="entry name" value="DNAJ_2"/>
    <property type="match status" value="1"/>
</dbReference>
<feature type="domain" description="J" evidence="8">
    <location>
        <begin position="11"/>
        <end position="76"/>
    </location>
</feature>
<keyword evidence="7" id="KW-0175">Coiled coil</keyword>
<sequence>MSSKVDVSNLDLYDILGISLDADEGEIKKAYRKKALKCHPDKNPGNAAAIEQFHILSKALEILLDSSARKAYDKVLRAKHQSKARIKQLDAKRQKLKEDLERRERQAEEDKKVVKLTAEQEAERLRREIERLQKEGSRQLEEEQAHLRQEILKEKQKGSQKPQLLRSSRVKAKWKGESYNEGKLLQIFSKYGDINDIVIISGKKNKFSALIEFVDCESANTAAELEQGLVHSPLTVELLPTEGSNTEKEDTVDNSVNAETKKVDLTDYEEQLFLKMSQFQQKKYAQLDET</sequence>
<organism evidence="9 10">
    <name type="scientific">Artemia franciscana</name>
    <name type="common">Brine shrimp</name>
    <name type="synonym">Artemia sanfranciscana</name>
    <dbReference type="NCBI Taxonomy" id="6661"/>
    <lineage>
        <taxon>Eukaryota</taxon>
        <taxon>Metazoa</taxon>
        <taxon>Ecdysozoa</taxon>
        <taxon>Arthropoda</taxon>
        <taxon>Crustacea</taxon>
        <taxon>Branchiopoda</taxon>
        <taxon>Anostraca</taxon>
        <taxon>Artemiidae</taxon>
        <taxon>Artemia</taxon>
    </lineage>
</organism>
<reference evidence="9" key="1">
    <citation type="submission" date="2023-07" db="EMBL/GenBank/DDBJ databases">
        <title>Chromosome-level genome assembly of Artemia franciscana.</title>
        <authorList>
            <person name="Jo E."/>
        </authorList>
    </citation>
    <scope>NUCLEOTIDE SEQUENCE</scope>
    <source>
        <tissue evidence="9">Whole body</tissue>
    </source>
</reference>
<evidence type="ECO:0000259" key="8">
    <source>
        <dbReference type="PROSITE" id="PS50076"/>
    </source>
</evidence>
<comment type="caution">
    <text evidence="9">The sequence shown here is derived from an EMBL/GenBank/DDBJ whole genome shotgun (WGS) entry which is preliminary data.</text>
</comment>
<dbReference type="InterPro" id="IPR052094">
    <property type="entry name" value="Pre-mRNA-splicing_ERAD"/>
</dbReference>
<evidence type="ECO:0000256" key="1">
    <source>
        <dbReference type="ARBA" id="ARBA00004123"/>
    </source>
</evidence>
<keyword evidence="5" id="KW-0143">Chaperone</keyword>
<dbReference type="EMBL" id="JAVRJZ010000016">
    <property type="protein sequence ID" value="KAK2710963.1"/>
    <property type="molecule type" value="Genomic_DNA"/>
</dbReference>
<accession>A0AA88HGL6</accession>
<dbReference type="GO" id="GO:0005737">
    <property type="term" value="C:cytoplasm"/>
    <property type="evidence" value="ECO:0007669"/>
    <property type="project" value="UniProtKB-SubCell"/>
</dbReference>
<dbReference type="Pfam" id="PF00076">
    <property type="entry name" value="RRM_1"/>
    <property type="match status" value="1"/>
</dbReference>
<dbReference type="SUPFAM" id="SSF46565">
    <property type="entry name" value="Chaperone J-domain"/>
    <property type="match status" value="1"/>
</dbReference>
<name>A0AA88HGL6_ARTSF</name>
<dbReference type="SMART" id="SM00271">
    <property type="entry name" value="DnaJ"/>
    <property type="match status" value="1"/>
</dbReference>
<comment type="subcellular location">
    <subcellularLocation>
        <location evidence="2">Cytoplasm</location>
    </subcellularLocation>
    <subcellularLocation>
        <location evidence="1">Nucleus</location>
    </subcellularLocation>
</comment>